<keyword evidence="1" id="KW-1133">Transmembrane helix</keyword>
<protein>
    <submittedName>
        <fullName evidence="2">Uncharacterized protein</fullName>
    </submittedName>
</protein>
<dbReference type="AlphaFoldDB" id="A0A9P8TGE7"/>
<keyword evidence="3" id="KW-1185">Reference proteome</keyword>
<accession>A0A9P8TGE7</accession>
<evidence type="ECO:0000313" key="3">
    <source>
        <dbReference type="Proteomes" id="UP000788993"/>
    </source>
</evidence>
<keyword evidence="1" id="KW-0812">Transmembrane</keyword>
<name>A0A9P8TGE7_9ASCO</name>
<sequence length="407" mass="44024">MTKFSSKSASSELRTLFNALISSITTEFGRFRIFWYSSILTFVNTCFSGSMMNLTCFSRSAFVNITSWGFPCFRGSTLSSVATLPARGPIFLNSTPTSPLLDCPELRLRPKLPAISGMPIFMGCASPSSEERRLSEMPPTLPCRLRSPKGPAAAPGPKEERRLWLLSGVFNPVTDGRLRLPSETTDALRGFANTSEFRSPLSSLWSSIADVSCVVLLAVSCGLFCVDTGVGSCCLLVLTDRDRLRCVSFGVNRVPDLLTSVNSEHANVIDIAALGPEILLQLDLLDTLNADAGVDVALDDLLGDVHAATNSSVVVWSHTVVAGQLVDLNLAELADVPDPLASERLEVVSDAVGPILEIEHTGERFVQKRADRRDVPAPGLGGKRVDHRLEAHVDLARANQLSDVRRV</sequence>
<reference evidence="2" key="1">
    <citation type="journal article" date="2021" name="Open Biol.">
        <title>Shared evolutionary footprints suggest mitochondrial oxidative damage underlies multiple complex I losses in fungi.</title>
        <authorList>
            <person name="Schikora-Tamarit M.A."/>
            <person name="Marcet-Houben M."/>
            <person name="Nosek J."/>
            <person name="Gabaldon T."/>
        </authorList>
    </citation>
    <scope>NUCLEOTIDE SEQUENCE</scope>
    <source>
        <strain evidence="2">NCAIM Y.01608</strain>
    </source>
</reference>
<dbReference type="Proteomes" id="UP000788993">
    <property type="component" value="Unassembled WGS sequence"/>
</dbReference>
<feature type="transmembrane region" description="Helical" evidence="1">
    <location>
        <begin position="33"/>
        <end position="52"/>
    </location>
</feature>
<organism evidence="2 3">
    <name type="scientific">Ogataea polymorpha</name>
    <dbReference type="NCBI Taxonomy" id="460523"/>
    <lineage>
        <taxon>Eukaryota</taxon>
        <taxon>Fungi</taxon>
        <taxon>Dikarya</taxon>
        <taxon>Ascomycota</taxon>
        <taxon>Saccharomycotina</taxon>
        <taxon>Pichiomycetes</taxon>
        <taxon>Pichiales</taxon>
        <taxon>Pichiaceae</taxon>
        <taxon>Ogataea</taxon>
    </lineage>
</organism>
<comment type="caution">
    <text evidence="2">The sequence shown here is derived from an EMBL/GenBank/DDBJ whole genome shotgun (WGS) entry which is preliminary data.</text>
</comment>
<keyword evidence="1" id="KW-0472">Membrane</keyword>
<reference evidence="2" key="2">
    <citation type="submission" date="2021-01" db="EMBL/GenBank/DDBJ databases">
        <authorList>
            <person name="Schikora-Tamarit M.A."/>
        </authorList>
    </citation>
    <scope>NUCLEOTIDE SEQUENCE</scope>
    <source>
        <strain evidence="2">NCAIM Y.01608</strain>
    </source>
</reference>
<dbReference type="EMBL" id="JAEUBD010000095">
    <property type="protein sequence ID" value="KAH3677824.1"/>
    <property type="molecule type" value="Genomic_DNA"/>
</dbReference>
<gene>
    <name evidence="2" type="ORF">OGATHE_000478</name>
</gene>
<evidence type="ECO:0000313" key="2">
    <source>
        <dbReference type="EMBL" id="KAH3677824.1"/>
    </source>
</evidence>
<evidence type="ECO:0000256" key="1">
    <source>
        <dbReference type="SAM" id="Phobius"/>
    </source>
</evidence>
<proteinExistence type="predicted"/>